<reference evidence="2 3" key="1">
    <citation type="journal article" date="2018" name="J. Microbiol.">
        <title>Bacillus spongiae sp. nov., isolated from sponge of Jeju Island.</title>
        <authorList>
            <person name="Lee G.E."/>
            <person name="Im W.T."/>
            <person name="Park J.S."/>
        </authorList>
    </citation>
    <scope>NUCLEOTIDE SEQUENCE [LARGE SCALE GENOMIC DNA]</scope>
    <source>
        <strain evidence="2 3">135PIL107-10</strain>
    </source>
</reference>
<dbReference type="Pfam" id="PF00561">
    <property type="entry name" value="Abhydrolase_1"/>
    <property type="match status" value="1"/>
</dbReference>
<dbReference type="InterPro" id="IPR000073">
    <property type="entry name" value="AB_hydrolase_1"/>
</dbReference>
<comment type="caution">
    <text evidence="2">The sequence shown here is derived from an EMBL/GenBank/DDBJ whole genome shotgun (WGS) entry which is preliminary data.</text>
</comment>
<dbReference type="PANTHER" id="PTHR43798:SF33">
    <property type="entry name" value="HYDROLASE, PUTATIVE (AFU_ORTHOLOGUE AFUA_2G14860)-RELATED"/>
    <property type="match status" value="1"/>
</dbReference>
<organism evidence="2 3">
    <name type="scientific">Bacillus spongiae</name>
    <dbReference type="NCBI Taxonomy" id="2683610"/>
    <lineage>
        <taxon>Bacteria</taxon>
        <taxon>Bacillati</taxon>
        <taxon>Bacillota</taxon>
        <taxon>Bacilli</taxon>
        <taxon>Bacillales</taxon>
        <taxon>Bacillaceae</taxon>
        <taxon>Bacillus</taxon>
    </lineage>
</organism>
<dbReference type="PANTHER" id="PTHR43798">
    <property type="entry name" value="MONOACYLGLYCEROL LIPASE"/>
    <property type="match status" value="1"/>
</dbReference>
<dbReference type="Gene3D" id="3.40.50.1820">
    <property type="entry name" value="alpha/beta hydrolase"/>
    <property type="match status" value="1"/>
</dbReference>
<accession>A0ABU8HJC2</accession>
<dbReference type="SUPFAM" id="SSF53474">
    <property type="entry name" value="alpha/beta-Hydrolases"/>
    <property type="match status" value="1"/>
</dbReference>
<evidence type="ECO:0000259" key="1">
    <source>
        <dbReference type="Pfam" id="PF00561"/>
    </source>
</evidence>
<proteinExistence type="predicted"/>
<dbReference type="InterPro" id="IPR050266">
    <property type="entry name" value="AB_hydrolase_sf"/>
</dbReference>
<keyword evidence="3" id="KW-1185">Reference proteome</keyword>
<protein>
    <submittedName>
        <fullName evidence="2">Alpha/beta hydrolase</fullName>
    </submittedName>
</protein>
<evidence type="ECO:0000313" key="2">
    <source>
        <dbReference type="EMBL" id="MEI5909301.1"/>
    </source>
</evidence>
<feature type="domain" description="AB hydrolase-1" evidence="1">
    <location>
        <begin position="52"/>
        <end position="253"/>
    </location>
</feature>
<keyword evidence="2" id="KW-0378">Hydrolase</keyword>
<evidence type="ECO:0000313" key="3">
    <source>
        <dbReference type="Proteomes" id="UP001312865"/>
    </source>
</evidence>
<dbReference type="RefSeq" id="WP_336588744.1">
    <property type="nucleotide sequence ID" value="NZ_JBBAXC010000023.1"/>
</dbReference>
<gene>
    <name evidence="2" type="ORF">WAK64_19820</name>
</gene>
<dbReference type="GO" id="GO:0016787">
    <property type="term" value="F:hydrolase activity"/>
    <property type="evidence" value="ECO:0007669"/>
    <property type="project" value="UniProtKB-KW"/>
</dbReference>
<dbReference type="InterPro" id="IPR029058">
    <property type="entry name" value="AB_hydrolase_fold"/>
</dbReference>
<dbReference type="Proteomes" id="UP001312865">
    <property type="component" value="Unassembled WGS sequence"/>
</dbReference>
<dbReference type="EMBL" id="JBBAXC010000023">
    <property type="protein sequence ID" value="MEI5909301.1"/>
    <property type="molecule type" value="Genomic_DNA"/>
</dbReference>
<name>A0ABU8HJC2_9BACI</name>
<sequence length="297" mass="34501">MKSRFKTLEGKQALYDSYDQLLHLWDVPYEERDIETRYGQTHLIITGDEHNPPLVLFHGTGDNSAIMWIYNIQALSKKFYVIAVDTLGGAGKSEPNEHYSKDFVPHLWIDDILNTLAIHKTHMAGVSYGVYLTLSYEIYNPDRVEKIICMASFLPVKGLSIKYTLLGMRSILTFFPEVLRPNEKNALKLLRKLGSPLSEENTENNETFKHFLYILKYSQPERRKFTTYELSALSTFKEKALFLIGNSDPIAYHSSYIQFFQDYEFHYKIIKRAGHSINQDQPEIINHEMINFLLNDG</sequence>